<dbReference type="SUPFAM" id="SSF63829">
    <property type="entry name" value="Calcium-dependent phosphotriesterase"/>
    <property type="match status" value="1"/>
</dbReference>
<accession>A0A069E9K0</accession>
<comment type="caution">
    <text evidence="1">The sequence shown here is derived from an EMBL/GenBank/DDBJ whole genome shotgun (WGS) entry which is preliminary data.</text>
</comment>
<evidence type="ECO:0000313" key="2">
    <source>
        <dbReference type="Proteomes" id="UP000027446"/>
    </source>
</evidence>
<dbReference type="Gene3D" id="2.120.10.30">
    <property type="entry name" value="TolB, C-terminal domain"/>
    <property type="match status" value="1"/>
</dbReference>
<dbReference type="eggNOG" id="COG3386">
    <property type="taxonomic scope" value="Bacteria"/>
</dbReference>
<dbReference type="AlphaFoldDB" id="A0A069E9K0"/>
<evidence type="ECO:0008006" key="3">
    <source>
        <dbReference type="Google" id="ProtNLM"/>
    </source>
</evidence>
<dbReference type="STRING" id="1280949.HAD_10025"/>
<evidence type="ECO:0000313" key="1">
    <source>
        <dbReference type="EMBL" id="KCZ86016.1"/>
    </source>
</evidence>
<dbReference type="PATRIC" id="fig|1280949.3.peg.2052"/>
<dbReference type="InterPro" id="IPR011042">
    <property type="entry name" value="6-blade_b-propeller_TolB-like"/>
</dbReference>
<gene>
    <name evidence="1" type="ORF">HAD_10025</name>
</gene>
<keyword evidence="2" id="KW-1185">Reference proteome</keyword>
<organism evidence="1 2">
    <name type="scientific">Hyphomonas adhaerens MHS-3</name>
    <dbReference type="NCBI Taxonomy" id="1280949"/>
    <lineage>
        <taxon>Bacteria</taxon>
        <taxon>Pseudomonadati</taxon>
        <taxon>Pseudomonadota</taxon>
        <taxon>Alphaproteobacteria</taxon>
        <taxon>Hyphomonadales</taxon>
        <taxon>Hyphomonadaceae</taxon>
        <taxon>Hyphomonas</taxon>
    </lineage>
</organism>
<dbReference type="Proteomes" id="UP000027446">
    <property type="component" value="Unassembled WGS sequence"/>
</dbReference>
<sequence>MSALSTSPADNRAGIYILDRQRGTPIETVLYWSPEAATQTFAPSSCGLTTPARLAPHGIAIGSFASDTEHLLVIAHAPVEAVLVFDIQQDDGNITLTENTCLALPQGVFANAVTALGPNGLAVTKMFNPQEGDPFERFSKQQDTGSILTWFPATGWQDHKQLRLSGPNGLLWEEETNSLIVAEWARHQIMRIPAGETDGDLGDAQILTKLSYMPDNLRWSRDGDILVTGQGSSIGEGHACIAGEAECPTGFEITWIDPVVGTIRQVASIASSDFGMASVAAEVDDRIWVGSVSGNQIAEVIVIHPQISGSEK</sequence>
<proteinExistence type="predicted"/>
<protein>
    <recommendedName>
        <fullName evidence="3">SMP-30/Gluconolactonase/LRE-like region domain-containing protein</fullName>
    </recommendedName>
</protein>
<dbReference type="EMBL" id="ARYH01000001">
    <property type="protein sequence ID" value="KCZ86016.1"/>
    <property type="molecule type" value="Genomic_DNA"/>
</dbReference>
<dbReference type="OrthoDB" id="1158171at2"/>
<name>A0A069E9K0_9PROT</name>
<reference evidence="1 2" key="1">
    <citation type="journal article" date="2014" name="Antonie Van Leeuwenhoek">
        <title>Hyphomonas beringensis sp. nov. and Hyphomonas chukchiensis sp. nov., isolated from surface seawater of the Bering Sea and Chukchi Sea.</title>
        <authorList>
            <person name="Li C."/>
            <person name="Lai Q."/>
            <person name="Li G."/>
            <person name="Dong C."/>
            <person name="Wang J."/>
            <person name="Liao Y."/>
            <person name="Shao Z."/>
        </authorList>
    </citation>
    <scope>NUCLEOTIDE SEQUENCE [LARGE SCALE GENOMIC DNA]</scope>
    <source>
        <strain evidence="1 2">MHS-3</strain>
    </source>
</reference>
<dbReference type="RefSeq" id="WP_035570848.1">
    <property type="nucleotide sequence ID" value="NZ_ARYH01000001.1"/>
</dbReference>